<evidence type="ECO:0000313" key="2">
    <source>
        <dbReference type="EMBL" id="HGQ35739.1"/>
    </source>
</evidence>
<evidence type="ECO:0008006" key="4">
    <source>
        <dbReference type="Google" id="ProtNLM"/>
    </source>
</evidence>
<reference evidence="3" key="1">
    <citation type="journal article" date="2020" name="mSystems">
        <title>Genome- and Community-Level Interaction Insights into Carbon Utilization and Element Cycling Functions of Hydrothermarchaeota in Hydrothermal Sediment.</title>
        <authorList>
            <person name="Zhou Z."/>
            <person name="Liu Y."/>
            <person name="Xu W."/>
            <person name="Pan J."/>
            <person name="Luo Z.H."/>
            <person name="Li M."/>
        </authorList>
    </citation>
    <scope>NUCLEOTIDE SEQUENCE [LARGE SCALE GENOMIC DNA]</scope>
    <source>
        <strain evidence="3">SpSt-637</strain>
        <strain evidence="2">SpSt-667</strain>
    </source>
</reference>
<evidence type="ECO:0000313" key="3">
    <source>
        <dbReference type="EMBL" id="HGQ63668.1"/>
    </source>
</evidence>
<feature type="transmembrane region" description="Helical" evidence="1">
    <location>
        <begin position="7"/>
        <end position="27"/>
    </location>
</feature>
<dbReference type="AlphaFoldDB" id="A0A7C4NLQ2"/>
<dbReference type="EMBL" id="DTCK01000019">
    <property type="protein sequence ID" value="HGQ35739.1"/>
    <property type="molecule type" value="Genomic_DNA"/>
</dbReference>
<evidence type="ECO:0000256" key="1">
    <source>
        <dbReference type="SAM" id="Phobius"/>
    </source>
</evidence>
<organism evidence="3">
    <name type="scientific">Ignisphaera aggregans</name>
    <dbReference type="NCBI Taxonomy" id="334771"/>
    <lineage>
        <taxon>Archaea</taxon>
        <taxon>Thermoproteota</taxon>
        <taxon>Thermoprotei</taxon>
        <taxon>Desulfurococcales</taxon>
        <taxon>Desulfurococcaceae</taxon>
        <taxon>Ignisphaera</taxon>
    </lineage>
</organism>
<protein>
    <recommendedName>
        <fullName evidence="4">Energy-coupling factor transporter transmembrane protein EcfT</fullName>
    </recommendedName>
</protein>
<proteinExistence type="predicted"/>
<keyword evidence="1" id="KW-1133">Transmembrane helix</keyword>
<feature type="transmembrane region" description="Helical" evidence="1">
    <location>
        <begin position="100"/>
        <end position="124"/>
    </location>
</feature>
<comment type="caution">
    <text evidence="3">The sequence shown here is derived from an EMBL/GenBank/DDBJ whole genome shotgun (WGS) entry which is preliminary data.</text>
</comment>
<gene>
    <name evidence="3" type="ORF">ENU08_00235</name>
    <name evidence="2" type="ORF">ENU41_03560</name>
</gene>
<feature type="transmembrane region" description="Helical" evidence="1">
    <location>
        <begin position="39"/>
        <end position="65"/>
    </location>
</feature>
<dbReference type="EMBL" id="DTBD01000003">
    <property type="protein sequence ID" value="HGQ63668.1"/>
    <property type="molecule type" value="Genomic_DNA"/>
</dbReference>
<accession>A0A7C4NLQ2</accession>
<keyword evidence="1" id="KW-0812">Transmembrane</keyword>
<name>A0A7C4NLQ2_9CREN</name>
<feature type="transmembrane region" description="Helical" evidence="1">
    <location>
        <begin position="207"/>
        <end position="232"/>
    </location>
</feature>
<keyword evidence="1" id="KW-0472">Membrane</keyword>
<sequence length="236" mass="27176">MRRYAKALTAMVIVILRSLFLYGFSLLRKGSVLLSFTHIAITYIFGLNDIRFLVLYTLPILITYYIFEMRKLLLYTLTISSIPGLWMALTQLLLDLAKGYINPFRCIAIYARATLVTVNTMYILHTFNPTEVSILFNKVNKFAGVYPQLFFRVASFLVKEGIEIIYTHALKKESIWKTLAIIILRGEELAKGFSEGLIPKYRKYRPIVIYSLRTIAIQFAVIAYDIVITFVLTSIL</sequence>
<feature type="transmembrane region" description="Helical" evidence="1">
    <location>
        <begin position="72"/>
        <end position="94"/>
    </location>
</feature>